<proteinExistence type="predicted"/>
<organism evidence="2 3">
    <name type="scientific">Catonella morbi ATCC 51271</name>
    <dbReference type="NCBI Taxonomy" id="592026"/>
    <lineage>
        <taxon>Bacteria</taxon>
        <taxon>Bacillati</taxon>
        <taxon>Bacillota</taxon>
        <taxon>Clostridia</taxon>
        <taxon>Lachnospirales</taxon>
        <taxon>Lachnospiraceae</taxon>
        <taxon>Catonella</taxon>
    </lineage>
</organism>
<dbReference type="eggNOG" id="COG2865">
    <property type="taxonomic scope" value="Bacteria"/>
</dbReference>
<feature type="domain" description="Filamentation induced by cAMP protein Fic-like C-terminal" evidence="1">
    <location>
        <begin position="63"/>
        <end position="110"/>
    </location>
</feature>
<keyword evidence="3" id="KW-1185">Reference proteome</keyword>
<dbReference type="AlphaFoldDB" id="V2Y3E9"/>
<dbReference type="Pfam" id="PF21247">
    <property type="entry name" value="Fic-like_C"/>
    <property type="match status" value="1"/>
</dbReference>
<name>V2Y3E9_9FIRM</name>
<dbReference type="InterPro" id="IPR049514">
    <property type="entry name" value="Fic-like_C"/>
</dbReference>
<sequence>MRNTYKYTKLYSGKNPAFEEGDIFKTIIPLKRIATKKVGGQSISDQVRNNDVMTKILGFCEIARTKKEISEYIGYKNLTYMTRTFIKPLLEMGKLEYTIPEKPQSRLQKYVAKRKKISCLI</sequence>
<comment type="caution">
    <text evidence="2">The sequence shown here is derived from an EMBL/GenBank/DDBJ whole genome shotgun (WGS) entry which is preliminary data.</text>
</comment>
<gene>
    <name evidence="2" type="ORF">GCWU0000282_002174</name>
</gene>
<reference evidence="2 3" key="1">
    <citation type="submission" date="2013-06" db="EMBL/GenBank/DDBJ databases">
        <authorList>
            <person name="Weinstock G."/>
            <person name="Sodergren E."/>
            <person name="Clifton S."/>
            <person name="Fulton L."/>
            <person name="Fulton B."/>
            <person name="Courtney L."/>
            <person name="Fronick C."/>
            <person name="Harrison M."/>
            <person name="Strong C."/>
            <person name="Farmer C."/>
            <person name="Delahaunty K."/>
            <person name="Markovic C."/>
            <person name="Hall O."/>
            <person name="Minx P."/>
            <person name="Tomlinson C."/>
            <person name="Mitreva M."/>
            <person name="Nelson J."/>
            <person name="Hou S."/>
            <person name="Wollam A."/>
            <person name="Pepin K.H."/>
            <person name="Johnson M."/>
            <person name="Bhonagiri V."/>
            <person name="Nash W.E."/>
            <person name="Warren W."/>
            <person name="Chinwalla A."/>
            <person name="Mardis E.R."/>
            <person name="Wilson R.K."/>
        </authorList>
    </citation>
    <scope>NUCLEOTIDE SEQUENCE [LARGE SCALE GENOMIC DNA]</scope>
    <source>
        <strain evidence="2 3">ATCC 51271</strain>
    </source>
</reference>
<evidence type="ECO:0000259" key="1">
    <source>
        <dbReference type="Pfam" id="PF21247"/>
    </source>
</evidence>
<dbReference type="EMBL" id="ACIL03000014">
    <property type="protein sequence ID" value="ESL02582.1"/>
    <property type="molecule type" value="Genomic_DNA"/>
</dbReference>
<protein>
    <recommendedName>
        <fullName evidence="1">Filamentation induced by cAMP protein Fic-like C-terminal domain-containing protein</fullName>
    </recommendedName>
</protein>
<evidence type="ECO:0000313" key="3">
    <source>
        <dbReference type="Proteomes" id="UP000018227"/>
    </source>
</evidence>
<dbReference type="Proteomes" id="UP000018227">
    <property type="component" value="Unassembled WGS sequence"/>
</dbReference>
<dbReference type="STRING" id="592026.GCWU0000282_002174"/>
<dbReference type="HOGENOM" id="CLU_2033862_0_0_9"/>
<evidence type="ECO:0000313" key="2">
    <source>
        <dbReference type="EMBL" id="ESL02582.1"/>
    </source>
</evidence>
<accession>V2Y3E9</accession>